<keyword evidence="10" id="KW-1185">Reference proteome</keyword>
<dbReference type="Proteomes" id="UP001597368">
    <property type="component" value="Unassembled WGS sequence"/>
</dbReference>
<comment type="caution">
    <text evidence="9">The sequence shown here is derived from an EMBL/GenBank/DDBJ whole genome shotgun (WGS) entry which is preliminary data.</text>
</comment>
<comment type="catalytic activity">
    <reaction evidence="1">
        <text>Hydrolysis of terminal non-reducing N-acetyl-D-hexosamine residues in N-acetyl-beta-D-hexosaminides.</text>
        <dbReference type="EC" id="3.2.1.52"/>
    </reaction>
</comment>
<feature type="domain" description="Beta-hexosaminidase bacterial type N-terminal" evidence="8">
    <location>
        <begin position="28"/>
        <end position="150"/>
    </location>
</feature>
<dbReference type="PRINTS" id="PR00738">
    <property type="entry name" value="GLHYDRLASE20"/>
</dbReference>
<keyword evidence="5" id="KW-0326">Glycosidase</keyword>
<dbReference type="CDD" id="cd06563">
    <property type="entry name" value="GH20_chitobiase-like"/>
    <property type="match status" value="1"/>
</dbReference>
<sequence>MRPRRGARRPPADVGGRAGPRDGDGAGAVIPRPLHAHPADGRFVLDEGTALHADPGFERAARWLRGVLGAATGFALPPGPGGIELRHDGRMGEEEYRLAVRADRITIEAGGPAGAFYGAQTLRQLLPADAFRAGRTTAGPWTVSAVTIEDRPRFAWRGVLIDVARRFLPKNELLRYIDLLAMHKLNVLHLHLTDDQGWRLEIRRYPLLVDVGGWRTESPVGSVVHGTYDGRPHGGYYTQDDIRELVAYAADRYVTIVPEIDLPGHAQAAIAAYPELGNLAEPLPVRTEWGVGENTLNVADDTIAFFQAVLDEVMELFPGEYVCVGGDEAPKGQWRDSVEAKERMRELGLRDEDELQSWLIGQFTEYLLARGRKPYGWDEILEGGPPRGTTVAAWRGSFGAVTAARLGHDVVVCPFTALYLDFRQSADPAEPVPIGSVTTLRDVYEVEPVPPGLTPEEAERIIGAQANLWTEHIDSPRLLDYMAFPRLAAFAEIVWGPRERDFVDFEDRLRAHERRLDAVGVEYRPATGPRPWQSRPDAPGRPRSRAEVDEEVAAWTANIVARYGPGPG</sequence>
<organism evidence="9 10">
    <name type="scientific">Nonomuraea mangrovi</name>
    <dbReference type="NCBI Taxonomy" id="2316207"/>
    <lineage>
        <taxon>Bacteria</taxon>
        <taxon>Bacillati</taxon>
        <taxon>Actinomycetota</taxon>
        <taxon>Actinomycetes</taxon>
        <taxon>Streptosporangiales</taxon>
        <taxon>Streptosporangiaceae</taxon>
        <taxon>Nonomuraea</taxon>
    </lineage>
</organism>
<dbReference type="Gene3D" id="3.20.20.80">
    <property type="entry name" value="Glycosidases"/>
    <property type="match status" value="1"/>
</dbReference>
<feature type="domain" description="Glycoside hydrolase family 20 catalytic" evidence="7">
    <location>
        <begin position="154"/>
        <end position="496"/>
    </location>
</feature>
<dbReference type="PANTHER" id="PTHR22600:SF57">
    <property type="entry name" value="BETA-N-ACETYLHEXOSAMINIDASE"/>
    <property type="match status" value="1"/>
</dbReference>
<comment type="similarity">
    <text evidence="2">Belongs to the glycosyl hydrolase 20 family.</text>
</comment>
<feature type="compositionally biased region" description="Basic and acidic residues" evidence="6">
    <location>
        <begin position="538"/>
        <end position="547"/>
    </location>
</feature>
<dbReference type="InterPro" id="IPR025705">
    <property type="entry name" value="Beta_hexosaminidase_sua/sub"/>
</dbReference>
<dbReference type="SUPFAM" id="SSF51445">
    <property type="entry name" value="(Trans)glycosidases"/>
    <property type="match status" value="1"/>
</dbReference>
<keyword evidence="4" id="KW-0378">Hydrolase</keyword>
<dbReference type="InterPro" id="IPR015883">
    <property type="entry name" value="Glyco_hydro_20_cat"/>
</dbReference>
<reference evidence="10" key="1">
    <citation type="journal article" date="2019" name="Int. J. Syst. Evol. Microbiol.">
        <title>The Global Catalogue of Microorganisms (GCM) 10K type strain sequencing project: providing services to taxonomists for standard genome sequencing and annotation.</title>
        <authorList>
            <consortium name="The Broad Institute Genomics Platform"/>
            <consortium name="The Broad Institute Genome Sequencing Center for Infectious Disease"/>
            <person name="Wu L."/>
            <person name="Ma J."/>
        </authorList>
    </citation>
    <scope>NUCLEOTIDE SEQUENCE [LARGE SCALE GENOMIC DNA]</scope>
    <source>
        <strain evidence="10">ICMP 6774ER</strain>
    </source>
</reference>
<name>A0ABW4T8K6_9ACTN</name>
<evidence type="ECO:0000256" key="4">
    <source>
        <dbReference type="ARBA" id="ARBA00022801"/>
    </source>
</evidence>
<dbReference type="SUPFAM" id="SSF55545">
    <property type="entry name" value="beta-N-acetylhexosaminidase-like domain"/>
    <property type="match status" value="1"/>
</dbReference>
<dbReference type="Pfam" id="PF00728">
    <property type="entry name" value="Glyco_hydro_20"/>
    <property type="match status" value="1"/>
</dbReference>
<proteinExistence type="inferred from homology"/>
<dbReference type="EMBL" id="JBHUFV010000063">
    <property type="protein sequence ID" value="MFD1938343.1"/>
    <property type="molecule type" value="Genomic_DNA"/>
</dbReference>
<dbReference type="InterPro" id="IPR015882">
    <property type="entry name" value="HEX_bac_N"/>
</dbReference>
<feature type="region of interest" description="Disordered" evidence="6">
    <location>
        <begin position="525"/>
        <end position="548"/>
    </location>
</feature>
<evidence type="ECO:0000313" key="9">
    <source>
        <dbReference type="EMBL" id="MFD1938343.1"/>
    </source>
</evidence>
<evidence type="ECO:0000256" key="1">
    <source>
        <dbReference type="ARBA" id="ARBA00001231"/>
    </source>
</evidence>
<evidence type="ECO:0000256" key="5">
    <source>
        <dbReference type="ARBA" id="ARBA00023295"/>
    </source>
</evidence>
<evidence type="ECO:0000256" key="2">
    <source>
        <dbReference type="ARBA" id="ARBA00006285"/>
    </source>
</evidence>
<dbReference type="InterPro" id="IPR017853">
    <property type="entry name" value="GH"/>
</dbReference>
<dbReference type="RefSeq" id="WP_379580328.1">
    <property type="nucleotide sequence ID" value="NZ_JBHUFV010000063.1"/>
</dbReference>
<evidence type="ECO:0000259" key="7">
    <source>
        <dbReference type="Pfam" id="PF00728"/>
    </source>
</evidence>
<dbReference type="EC" id="3.2.1.52" evidence="3"/>
<evidence type="ECO:0000259" key="8">
    <source>
        <dbReference type="Pfam" id="PF02838"/>
    </source>
</evidence>
<gene>
    <name evidence="9" type="ORF">ACFSKW_43400</name>
</gene>
<dbReference type="Pfam" id="PF02838">
    <property type="entry name" value="Glyco_hydro_20b"/>
    <property type="match status" value="1"/>
</dbReference>
<evidence type="ECO:0000256" key="3">
    <source>
        <dbReference type="ARBA" id="ARBA00012663"/>
    </source>
</evidence>
<protein>
    <recommendedName>
        <fullName evidence="3">beta-N-acetylhexosaminidase</fullName>
        <ecNumber evidence="3">3.2.1.52</ecNumber>
    </recommendedName>
</protein>
<evidence type="ECO:0000313" key="10">
    <source>
        <dbReference type="Proteomes" id="UP001597368"/>
    </source>
</evidence>
<evidence type="ECO:0000256" key="6">
    <source>
        <dbReference type="SAM" id="MobiDB-lite"/>
    </source>
</evidence>
<dbReference type="Gene3D" id="3.30.379.10">
    <property type="entry name" value="Chitobiase/beta-hexosaminidase domain 2-like"/>
    <property type="match status" value="1"/>
</dbReference>
<feature type="region of interest" description="Disordered" evidence="6">
    <location>
        <begin position="1"/>
        <end position="33"/>
    </location>
</feature>
<dbReference type="InterPro" id="IPR029018">
    <property type="entry name" value="Hex-like_dom2"/>
</dbReference>
<dbReference type="PANTHER" id="PTHR22600">
    <property type="entry name" value="BETA-HEXOSAMINIDASE"/>
    <property type="match status" value="1"/>
</dbReference>
<accession>A0ABW4T8K6</accession>